<gene>
    <name evidence="1" type="ORF">A2140_07915</name>
</gene>
<dbReference type="AlphaFoldDB" id="A0A1F6T1G3"/>
<name>A0A1F6T1G3_9PROT</name>
<evidence type="ECO:0000313" key="1">
    <source>
        <dbReference type="EMBL" id="OGI39018.1"/>
    </source>
</evidence>
<evidence type="ECO:0000313" key="2">
    <source>
        <dbReference type="Proteomes" id="UP000178379"/>
    </source>
</evidence>
<protein>
    <recommendedName>
        <fullName evidence="3">Cytoplasmic protein</fullName>
    </recommendedName>
</protein>
<proteinExistence type="predicted"/>
<dbReference type="Pfam" id="PF05973">
    <property type="entry name" value="Gp49"/>
    <property type="match status" value="1"/>
</dbReference>
<sequence>MKPITFLGDSLEALRAFPHEARRESGLQLDRVQRGLMPENWKPIKTVGPGVTEIRVRTEGGAFRVLYVATFSEAVYVLHAFQKKTQKTAKADLNLATTRYKALRKE</sequence>
<comment type="caution">
    <text evidence="1">The sequence shown here is derived from an EMBL/GenBank/DDBJ whole genome shotgun (WGS) entry which is preliminary data.</text>
</comment>
<dbReference type="InterPro" id="IPR009241">
    <property type="entry name" value="HigB-like"/>
</dbReference>
<evidence type="ECO:0008006" key="3">
    <source>
        <dbReference type="Google" id="ProtNLM"/>
    </source>
</evidence>
<reference evidence="1 2" key="1">
    <citation type="journal article" date="2016" name="Nat. Commun.">
        <title>Thousands of microbial genomes shed light on interconnected biogeochemical processes in an aquifer system.</title>
        <authorList>
            <person name="Anantharaman K."/>
            <person name="Brown C.T."/>
            <person name="Hug L.A."/>
            <person name="Sharon I."/>
            <person name="Castelle C.J."/>
            <person name="Probst A.J."/>
            <person name="Thomas B.C."/>
            <person name="Singh A."/>
            <person name="Wilkins M.J."/>
            <person name="Karaoz U."/>
            <person name="Brodie E.L."/>
            <person name="Williams K.H."/>
            <person name="Hubbard S.S."/>
            <person name="Banfield J.F."/>
        </authorList>
    </citation>
    <scope>NUCLEOTIDE SEQUENCE [LARGE SCALE GENOMIC DNA]</scope>
</reference>
<dbReference type="EMBL" id="MFSQ01000103">
    <property type="protein sequence ID" value="OGI39018.1"/>
    <property type="molecule type" value="Genomic_DNA"/>
</dbReference>
<organism evidence="1 2">
    <name type="scientific">Candidatus Muproteobacteria bacterium RBG_16_62_13</name>
    <dbReference type="NCBI Taxonomy" id="1817756"/>
    <lineage>
        <taxon>Bacteria</taxon>
        <taxon>Pseudomonadati</taxon>
        <taxon>Pseudomonadota</taxon>
        <taxon>Candidatus Muproteobacteria</taxon>
    </lineage>
</organism>
<dbReference type="Proteomes" id="UP000178379">
    <property type="component" value="Unassembled WGS sequence"/>
</dbReference>
<dbReference type="STRING" id="1817756.A2140_07915"/>
<accession>A0A1F6T1G3</accession>